<feature type="compositionally biased region" description="Polar residues" evidence="10">
    <location>
        <begin position="380"/>
        <end position="398"/>
    </location>
</feature>
<protein>
    <recommendedName>
        <fullName evidence="3 9">Conserved oligomeric Golgi complex subunit 8</fullName>
        <shortName evidence="9">COG complex subunit 8</shortName>
    </recommendedName>
    <alternativeName>
        <fullName evidence="8 9">Component of oligomeric Golgi complex 8</fullName>
    </alternativeName>
</protein>
<dbReference type="InterPro" id="IPR016159">
    <property type="entry name" value="Cullin_repeat-like_dom_sf"/>
</dbReference>
<dbReference type="Pfam" id="PF04124">
    <property type="entry name" value="Dor1"/>
    <property type="match status" value="1"/>
</dbReference>
<evidence type="ECO:0000256" key="7">
    <source>
        <dbReference type="ARBA" id="ARBA00023136"/>
    </source>
</evidence>
<dbReference type="PANTHER" id="PTHR21311">
    <property type="entry name" value="CONSERVED OLIGOMERIC GOLGI COMPLEX COMPONENT 8"/>
    <property type="match status" value="1"/>
</dbReference>
<dbReference type="InterPro" id="IPR007255">
    <property type="entry name" value="COG8"/>
</dbReference>
<keyword evidence="4 9" id="KW-0813">Transport</keyword>
<evidence type="ECO:0000313" key="11">
    <source>
        <dbReference type="EMBL" id="JAT31771.1"/>
    </source>
</evidence>
<keyword evidence="6 9" id="KW-0333">Golgi apparatus</keyword>
<dbReference type="GO" id="GO:0015031">
    <property type="term" value="P:protein transport"/>
    <property type="evidence" value="ECO:0007669"/>
    <property type="project" value="UniProtKB-UniRule"/>
</dbReference>
<gene>
    <name evidence="11" type="ORF">g.40525</name>
</gene>
<feature type="region of interest" description="Disordered" evidence="10">
    <location>
        <begin position="380"/>
        <end position="400"/>
    </location>
</feature>
<evidence type="ECO:0000256" key="4">
    <source>
        <dbReference type="ARBA" id="ARBA00022448"/>
    </source>
</evidence>
<evidence type="ECO:0000256" key="6">
    <source>
        <dbReference type="ARBA" id="ARBA00023034"/>
    </source>
</evidence>
<evidence type="ECO:0000256" key="10">
    <source>
        <dbReference type="SAM" id="MobiDB-lite"/>
    </source>
</evidence>
<dbReference type="PANTHER" id="PTHR21311:SF0">
    <property type="entry name" value="CONSERVED OLIGOMERIC GOLGI COMPLEX SUBUNIT 8"/>
    <property type="match status" value="1"/>
</dbReference>
<dbReference type="SUPFAM" id="SSF74788">
    <property type="entry name" value="Cullin repeat-like"/>
    <property type="match status" value="1"/>
</dbReference>
<keyword evidence="7 9" id="KW-0472">Membrane</keyword>
<dbReference type="AlphaFoldDB" id="A0A1B6M794"/>
<dbReference type="GO" id="GO:0017119">
    <property type="term" value="C:Golgi transport complex"/>
    <property type="evidence" value="ECO:0007669"/>
    <property type="project" value="UniProtKB-UniRule"/>
</dbReference>
<evidence type="ECO:0000256" key="3">
    <source>
        <dbReference type="ARBA" id="ARBA00020983"/>
    </source>
</evidence>
<dbReference type="EMBL" id="GEBQ01008206">
    <property type="protein sequence ID" value="JAT31771.1"/>
    <property type="molecule type" value="Transcribed_RNA"/>
</dbReference>
<evidence type="ECO:0000256" key="1">
    <source>
        <dbReference type="ARBA" id="ARBA00004395"/>
    </source>
</evidence>
<accession>A0A1B6M794</accession>
<keyword evidence="5 9" id="KW-0653">Protein transport</keyword>
<evidence type="ECO:0000256" key="9">
    <source>
        <dbReference type="PIRNR" id="PIRNR015415"/>
    </source>
</evidence>
<reference evidence="11" key="1">
    <citation type="submission" date="2015-11" db="EMBL/GenBank/DDBJ databases">
        <title>De novo transcriptome assembly of four potential Pierce s Disease insect vectors from Arizona vineyards.</title>
        <authorList>
            <person name="Tassone E.E."/>
        </authorList>
    </citation>
    <scope>NUCLEOTIDE SEQUENCE</scope>
</reference>
<comment type="subunit">
    <text evidence="9">Component of the conserved oligomeric Golgi complex which is composed of eight different subunits and is required for normal Golgi morphology and localization.</text>
</comment>
<dbReference type="PIRSF" id="PIRSF015415">
    <property type="entry name" value="COG8"/>
    <property type="match status" value="1"/>
</dbReference>
<feature type="compositionally biased region" description="Basic and acidic residues" evidence="10">
    <location>
        <begin position="549"/>
        <end position="558"/>
    </location>
</feature>
<proteinExistence type="inferred from homology"/>
<dbReference type="InterPro" id="IPR016632">
    <property type="entry name" value="COG8_Metazoal_Plant"/>
</dbReference>
<comment type="similarity">
    <text evidence="2 9">Belongs to the COG8 family.</text>
</comment>
<organism evidence="11">
    <name type="scientific">Graphocephala atropunctata</name>
    <dbReference type="NCBI Taxonomy" id="36148"/>
    <lineage>
        <taxon>Eukaryota</taxon>
        <taxon>Metazoa</taxon>
        <taxon>Ecdysozoa</taxon>
        <taxon>Arthropoda</taxon>
        <taxon>Hexapoda</taxon>
        <taxon>Insecta</taxon>
        <taxon>Pterygota</taxon>
        <taxon>Neoptera</taxon>
        <taxon>Paraneoptera</taxon>
        <taxon>Hemiptera</taxon>
        <taxon>Auchenorrhyncha</taxon>
        <taxon>Membracoidea</taxon>
        <taxon>Cicadellidae</taxon>
        <taxon>Cicadellinae</taxon>
        <taxon>Cicadellini</taxon>
        <taxon>Graphocephala</taxon>
    </lineage>
</organism>
<sequence>MDSETSNVIKLIFPEGIPESWQINPDFYAYLSKLGGHTVEQMAKEPERLSEEKAAVLSQTQELAFSNYKTFIRTAECSREIFQQFNRAEGSLDSLVGRVPELTARCEEFARASSEIKIARRLNTLTLTRNTQLLQVLEMPQLMETCIREGHYEEALQLAAYVRRLAGKHGDIPIVANIVSEVDSAWWALLHQLIAALRTDLQLPRCLQVVGYLRRMQIFTEAELRLKFLQVRDSWLQSELAKIPSDDATHHLTKTIELSRIHLFNIVTQYRAVFSDEESIISSRQLALAESSIFQSWLNQKISQFLATLEQDLSRGVGSSLASLLGQCMYFGLSLSRAGADFRALVAPVFVRTVTRNFETSVRKASKKFEADMDKFTLPKSQPQVKTGTPGQKSSMKQEQPPESLLEFYPLAEYCNNLLAGLNELRLCAPLACAPHAASTLQDSLTAAARVILAFYRQEQQALSKPEKEGFSRFCLCFGEHLVPYMQRCLHAVYKPSEVAAHLGLSSFHLQQQGLTYLDHNAIVDAIGHLLPDRLQPALPVPVPTPTVEEVHPEKPPEELISTET</sequence>
<feature type="region of interest" description="Disordered" evidence="10">
    <location>
        <begin position="544"/>
        <end position="565"/>
    </location>
</feature>
<dbReference type="GO" id="GO:0000139">
    <property type="term" value="C:Golgi membrane"/>
    <property type="evidence" value="ECO:0007669"/>
    <property type="project" value="UniProtKB-SubCell"/>
</dbReference>
<dbReference type="GO" id="GO:0006891">
    <property type="term" value="P:intra-Golgi vesicle-mediated transport"/>
    <property type="evidence" value="ECO:0007669"/>
    <property type="project" value="TreeGrafter"/>
</dbReference>
<name>A0A1B6M794_9HEMI</name>
<evidence type="ECO:0000256" key="5">
    <source>
        <dbReference type="ARBA" id="ARBA00022927"/>
    </source>
</evidence>
<evidence type="ECO:0000256" key="2">
    <source>
        <dbReference type="ARBA" id="ARBA00006419"/>
    </source>
</evidence>
<evidence type="ECO:0000256" key="8">
    <source>
        <dbReference type="ARBA" id="ARBA00031347"/>
    </source>
</evidence>
<comment type="subcellular location">
    <subcellularLocation>
        <location evidence="1 9">Golgi apparatus membrane</location>
        <topology evidence="1 9">Peripheral membrane protein</topology>
    </subcellularLocation>
</comment>